<evidence type="ECO:0000313" key="6">
    <source>
        <dbReference type="WBParaSite" id="BPAG_0001316501-mRNA-1"/>
    </source>
</evidence>
<feature type="transmembrane region" description="Helical" evidence="3">
    <location>
        <begin position="405"/>
        <end position="424"/>
    </location>
</feature>
<name>A0A0N4TW65_BRUPA</name>
<dbReference type="InterPro" id="IPR043144">
    <property type="entry name" value="Mal/L-sulf/L-lact_DH-like_ah"/>
</dbReference>
<reference evidence="6" key="1">
    <citation type="submission" date="2017-02" db="UniProtKB">
        <authorList>
            <consortium name="WormBaseParasite"/>
        </authorList>
    </citation>
    <scope>IDENTIFICATION</scope>
</reference>
<keyword evidence="3" id="KW-0472">Membrane</keyword>
<keyword evidence="2" id="KW-0560">Oxidoreductase</keyword>
<proteinExistence type="inferred from homology"/>
<evidence type="ECO:0000256" key="1">
    <source>
        <dbReference type="ARBA" id="ARBA00006056"/>
    </source>
</evidence>
<dbReference type="WBParaSite" id="BPAG_0001316501-mRNA-1">
    <property type="protein sequence ID" value="BPAG_0001316501-mRNA-1"/>
    <property type="gene ID" value="BPAG_0001316501"/>
</dbReference>
<dbReference type="Proteomes" id="UP000278627">
    <property type="component" value="Unassembled WGS sequence"/>
</dbReference>
<keyword evidence="3" id="KW-1133">Transmembrane helix</keyword>
<dbReference type="Pfam" id="PF02615">
    <property type="entry name" value="Ldh_2"/>
    <property type="match status" value="1"/>
</dbReference>
<dbReference type="GO" id="GO:0016491">
    <property type="term" value="F:oxidoreductase activity"/>
    <property type="evidence" value="ECO:0007669"/>
    <property type="project" value="UniProtKB-KW"/>
</dbReference>
<gene>
    <name evidence="4" type="ORF">BPAG_LOCUS13093</name>
</gene>
<protein>
    <submittedName>
        <fullName evidence="6">Malate/L-lactate dehydrogenase</fullName>
    </submittedName>
</protein>
<evidence type="ECO:0000256" key="3">
    <source>
        <dbReference type="SAM" id="Phobius"/>
    </source>
</evidence>
<evidence type="ECO:0000256" key="2">
    <source>
        <dbReference type="ARBA" id="ARBA00023002"/>
    </source>
</evidence>
<dbReference type="Gene3D" id="3.30.1370.60">
    <property type="entry name" value="Hypothetical oxidoreductase yiak, domain 2"/>
    <property type="match status" value="1"/>
</dbReference>
<dbReference type="PANTHER" id="PTHR11091:SF0">
    <property type="entry name" value="MALATE DEHYDROGENASE"/>
    <property type="match status" value="1"/>
</dbReference>
<dbReference type="InterPro" id="IPR036111">
    <property type="entry name" value="Mal/L-sulfo/L-lacto_DH-like_sf"/>
</dbReference>
<reference evidence="4 5" key="2">
    <citation type="submission" date="2018-11" db="EMBL/GenBank/DDBJ databases">
        <authorList>
            <consortium name="Pathogen Informatics"/>
        </authorList>
    </citation>
    <scope>NUCLEOTIDE SEQUENCE [LARGE SCALE GENOMIC DNA]</scope>
</reference>
<evidence type="ECO:0000313" key="4">
    <source>
        <dbReference type="EMBL" id="VDN94279.1"/>
    </source>
</evidence>
<keyword evidence="3" id="KW-0812">Transmembrane</keyword>
<dbReference type="InterPro" id="IPR003767">
    <property type="entry name" value="Malate/L-lactate_DH-like"/>
</dbReference>
<dbReference type="InterPro" id="IPR043143">
    <property type="entry name" value="Mal/L-sulf/L-lact_DH-like_NADP"/>
</dbReference>
<dbReference type="SUPFAM" id="SSF89733">
    <property type="entry name" value="L-sulfolactate dehydrogenase-like"/>
    <property type="match status" value="1"/>
</dbReference>
<sequence length="456" mass="49615">MFFNRIANRLFVHYSGGGIRLKVTPTFLSLSCHSNGICLHRCYVIVNIKRSKIFNSTSNLNRNVTTTVNADDKIIAIQEVTRYMIQCMIKTGTSESHAKQLADVLVAADIRGHYSHGLNRLGMYVRDMQEGICMKDGVPKILKENAASAWIDGNNLLGPVVGNFCMDIAIKKAKEAGVGWVVAKGSNHFGIAGWYSIRAMNEGLLGMAFTNTSPIMYPTRSSVAALGTNPLTLAAKAKNDTFILDMATTTAAIGKVEIAARKEQTVPDTWGVGKDGYVSNDPAKILDGGGLLPLGGSELTGGYKGYCLGALVEIICGVLGGAQWGPHVRQWMSTAAVANLGQCFIAINPNEFAPNFENRLQEFIDAMRGLKSVDNKQVLVAGDPENEHIALVEKYGGIPYHPNQINYAVSKIILSLFSSFLFSFKFKNKFKKKKKTFQEELAKTLGVSAMITKSTV</sequence>
<dbReference type="STRING" id="6280.A0A0N4TW65"/>
<organism evidence="6">
    <name type="scientific">Brugia pahangi</name>
    <name type="common">Filarial nematode worm</name>
    <dbReference type="NCBI Taxonomy" id="6280"/>
    <lineage>
        <taxon>Eukaryota</taxon>
        <taxon>Metazoa</taxon>
        <taxon>Ecdysozoa</taxon>
        <taxon>Nematoda</taxon>
        <taxon>Chromadorea</taxon>
        <taxon>Rhabditida</taxon>
        <taxon>Spirurina</taxon>
        <taxon>Spiruromorpha</taxon>
        <taxon>Filarioidea</taxon>
        <taxon>Onchocercidae</taxon>
        <taxon>Brugia</taxon>
    </lineage>
</organism>
<dbReference type="AlphaFoldDB" id="A0A0N4TW65"/>
<evidence type="ECO:0000313" key="5">
    <source>
        <dbReference type="Proteomes" id="UP000278627"/>
    </source>
</evidence>
<dbReference type="EMBL" id="UZAD01013352">
    <property type="protein sequence ID" value="VDN94279.1"/>
    <property type="molecule type" value="Genomic_DNA"/>
</dbReference>
<accession>A0A0N4TW65</accession>
<comment type="similarity">
    <text evidence="1">Belongs to the LDH2/MDH2 oxidoreductase family.</text>
</comment>
<dbReference type="PANTHER" id="PTHR11091">
    <property type="entry name" value="OXIDOREDUCTASE-RELATED"/>
    <property type="match status" value="1"/>
</dbReference>
<dbReference type="Gene3D" id="1.10.1530.10">
    <property type="match status" value="1"/>
</dbReference>
<keyword evidence="5" id="KW-1185">Reference proteome</keyword>